<feature type="non-terminal residue" evidence="1">
    <location>
        <position position="1"/>
    </location>
</feature>
<sequence>NLTAWINFSLHGLTFLFLDKHEINETGLLKAVRTKIGRRYGYKSNTILLIYDFDIYFIINN</sequence>
<organism evidence="1">
    <name type="scientific">Lepeophtheirus salmonis</name>
    <name type="common">Salmon louse</name>
    <name type="synonym">Caligus salmonis</name>
    <dbReference type="NCBI Taxonomy" id="72036"/>
    <lineage>
        <taxon>Eukaryota</taxon>
        <taxon>Metazoa</taxon>
        <taxon>Ecdysozoa</taxon>
        <taxon>Arthropoda</taxon>
        <taxon>Crustacea</taxon>
        <taxon>Multicrustacea</taxon>
        <taxon>Hexanauplia</taxon>
        <taxon>Copepoda</taxon>
        <taxon>Siphonostomatoida</taxon>
        <taxon>Caligidae</taxon>
        <taxon>Lepeophtheirus</taxon>
    </lineage>
</organism>
<name>A0A0K2VLU7_LEPSM</name>
<dbReference type="EMBL" id="HACA01033754">
    <property type="protein sequence ID" value="CDW51116.1"/>
    <property type="molecule type" value="Transcribed_RNA"/>
</dbReference>
<reference evidence="1" key="1">
    <citation type="submission" date="2014-05" db="EMBL/GenBank/DDBJ databases">
        <authorList>
            <person name="Chronopoulou M."/>
        </authorList>
    </citation>
    <scope>NUCLEOTIDE SEQUENCE</scope>
    <source>
        <tissue evidence="1">Whole organism</tissue>
    </source>
</reference>
<feature type="non-terminal residue" evidence="1">
    <location>
        <position position="61"/>
    </location>
</feature>
<evidence type="ECO:0000313" key="1">
    <source>
        <dbReference type="EMBL" id="CDW51116.1"/>
    </source>
</evidence>
<dbReference type="AlphaFoldDB" id="A0A0K2VLU7"/>
<accession>A0A0K2VLU7</accession>
<protein>
    <submittedName>
        <fullName evidence="1">Uncharacterized protein</fullName>
    </submittedName>
</protein>
<proteinExistence type="predicted"/>